<evidence type="ECO:0000313" key="3">
    <source>
        <dbReference type="Proteomes" id="UP000007800"/>
    </source>
</evidence>
<keyword evidence="1" id="KW-1133">Transmembrane helix</keyword>
<organism evidence="3">
    <name type="scientific">Perkinsus marinus (strain ATCC 50983 / TXsc)</name>
    <dbReference type="NCBI Taxonomy" id="423536"/>
    <lineage>
        <taxon>Eukaryota</taxon>
        <taxon>Sar</taxon>
        <taxon>Alveolata</taxon>
        <taxon>Perkinsozoa</taxon>
        <taxon>Perkinsea</taxon>
        <taxon>Perkinsida</taxon>
        <taxon>Perkinsidae</taxon>
        <taxon>Perkinsus</taxon>
    </lineage>
</organism>
<feature type="transmembrane region" description="Helical" evidence="1">
    <location>
        <begin position="6"/>
        <end position="25"/>
    </location>
</feature>
<evidence type="ECO:0000256" key="1">
    <source>
        <dbReference type="SAM" id="Phobius"/>
    </source>
</evidence>
<protein>
    <submittedName>
        <fullName evidence="2">Uncharacterized protein</fullName>
    </submittedName>
</protein>
<keyword evidence="1" id="KW-0472">Membrane</keyword>
<evidence type="ECO:0000313" key="2">
    <source>
        <dbReference type="EMBL" id="EER16781.1"/>
    </source>
</evidence>
<dbReference type="EMBL" id="GG672742">
    <property type="protein sequence ID" value="EER16781.1"/>
    <property type="molecule type" value="Genomic_DNA"/>
</dbReference>
<dbReference type="Proteomes" id="UP000007800">
    <property type="component" value="Unassembled WGS sequence"/>
</dbReference>
<proteinExistence type="predicted"/>
<gene>
    <name evidence="2" type="ORF">Pmar_PMAR012303</name>
</gene>
<keyword evidence="1" id="KW-0812">Transmembrane</keyword>
<reference evidence="2 3" key="1">
    <citation type="submission" date="2008-07" db="EMBL/GenBank/DDBJ databases">
        <authorList>
            <person name="El-Sayed N."/>
            <person name="Caler E."/>
            <person name="Inman J."/>
            <person name="Amedeo P."/>
            <person name="Hass B."/>
            <person name="Wortman J."/>
        </authorList>
    </citation>
    <scope>NUCLEOTIDE SEQUENCE [LARGE SCALE GENOMIC DNA]</scope>
    <source>
        <strain evidence="3">ATCC 50983 / TXsc</strain>
    </source>
</reference>
<sequence length="54" mass="6018">MFVVVIIICITIIIIIMMVVVVVVLESLYNRYTTANAITLAYAYHDDAAALLLM</sequence>
<dbReference type="RefSeq" id="XP_002784985.1">
    <property type="nucleotide sequence ID" value="XM_002784939.1"/>
</dbReference>
<keyword evidence="3" id="KW-1185">Reference proteome</keyword>
<dbReference type="AlphaFoldDB" id="C5KFG0"/>
<name>C5KFG0_PERM5</name>
<accession>C5KFG0</accession>
<dbReference type="InParanoid" id="C5KFG0"/>
<dbReference type="GeneID" id="9063895"/>